<dbReference type="InterPro" id="IPR045186">
    <property type="entry name" value="Indole-3-glycerol_P_synth"/>
</dbReference>
<dbReference type="InterPro" id="IPR013785">
    <property type="entry name" value="Aldolase_TIM"/>
</dbReference>
<dbReference type="Gene3D" id="3.20.20.70">
    <property type="entry name" value="Aldolase class I"/>
    <property type="match status" value="1"/>
</dbReference>
<keyword evidence="6 8" id="KW-0057">Aromatic amino acid biosynthesis</keyword>
<comment type="similarity">
    <text evidence="8">Belongs to the TrpC family.</text>
</comment>
<sequence>MNILDKIVLQKNKDIALRNKEVPITTLIKKLEGVDLRTISSFKESLLHAKPAVIAEIKKASPSAGIIDQDFNPVKKAKEYEEMGATALSILTEEHFFMGSDKYLEDVKRISKLPILRKDFIISEYQIYESKLIGADCILLIASILDDDRLLSYSKLATELNLDFIIEVHDQEELDRAIVIKDSIIGVNNRNLKTFEVDINNSISLRKNFEGDNIFISESGIKSSEDIKNLMANDISAFLIGESLMKNNLNLLDI</sequence>
<evidence type="ECO:0000256" key="6">
    <source>
        <dbReference type="ARBA" id="ARBA00023141"/>
    </source>
</evidence>
<dbReference type="PROSITE" id="PS00614">
    <property type="entry name" value="IGPS"/>
    <property type="match status" value="1"/>
</dbReference>
<dbReference type="NCBIfam" id="NF001377">
    <property type="entry name" value="PRK00278.2-4"/>
    <property type="match status" value="1"/>
</dbReference>
<keyword evidence="3 8" id="KW-0028">Amino-acid biosynthesis</keyword>
<name>J5KIW3_9GAMM</name>
<feature type="domain" description="Indole-3-glycerol phosphate synthase" evidence="9">
    <location>
        <begin position="4"/>
        <end position="248"/>
    </location>
</feature>
<evidence type="ECO:0000256" key="5">
    <source>
        <dbReference type="ARBA" id="ARBA00022822"/>
    </source>
</evidence>
<dbReference type="AlphaFoldDB" id="J5KIW3"/>
<keyword evidence="4 8" id="KW-0210">Decarboxylase</keyword>
<dbReference type="HAMAP" id="MF_00134_B">
    <property type="entry name" value="IGPS_B"/>
    <property type="match status" value="1"/>
</dbReference>
<dbReference type="PANTHER" id="PTHR22854">
    <property type="entry name" value="TRYPTOPHAN BIOSYNTHESIS PROTEIN"/>
    <property type="match status" value="1"/>
</dbReference>
<proteinExistence type="inferred from homology"/>
<dbReference type="InterPro" id="IPR011060">
    <property type="entry name" value="RibuloseP-bd_barrel"/>
</dbReference>
<dbReference type="PANTHER" id="PTHR22854:SF2">
    <property type="entry name" value="INDOLE-3-GLYCEROL-PHOSPHATE SYNTHASE"/>
    <property type="match status" value="1"/>
</dbReference>
<dbReference type="InterPro" id="IPR001468">
    <property type="entry name" value="Indole-3-GlycerolPSynthase_CS"/>
</dbReference>
<dbReference type="Proteomes" id="UP000010116">
    <property type="component" value="Unassembled WGS sequence"/>
</dbReference>
<evidence type="ECO:0000256" key="7">
    <source>
        <dbReference type="ARBA" id="ARBA00023239"/>
    </source>
</evidence>
<evidence type="ECO:0000256" key="1">
    <source>
        <dbReference type="ARBA" id="ARBA00001633"/>
    </source>
</evidence>
<evidence type="ECO:0000256" key="4">
    <source>
        <dbReference type="ARBA" id="ARBA00022793"/>
    </source>
</evidence>
<dbReference type="HOGENOM" id="CLU_034247_2_0_6"/>
<dbReference type="FunFam" id="3.20.20.70:FF:000024">
    <property type="entry name" value="Indole-3-glycerol phosphate synthase"/>
    <property type="match status" value="1"/>
</dbReference>
<accession>J5KIW3</accession>
<dbReference type="EMBL" id="JH611164">
    <property type="protein sequence ID" value="EJP73983.1"/>
    <property type="molecule type" value="Genomic_DNA"/>
</dbReference>
<evidence type="ECO:0000313" key="10">
    <source>
        <dbReference type="EMBL" id="EJP73983.1"/>
    </source>
</evidence>
<evidence type="ECO:0000256" key="8">
    <source>
        <dbReference type="HAMAP-Rule" id="MF_00134"/>
    </source>
</evidence>
<comment type="catalytic activity">
    <reaction evidence="1 8">
        <text>1-(2-carboxyphenylamino)-1-deoxy-D-ribulose 5-phosphate + H(+) = (1S,2R)-1-C-(indol-3-yl)glycerol 3-phosphate + CO2 + H2O</text>
        <dbReference type="Rhea" id="RHEA:23476"/>
        <dbReference type="ChEBI" id="CHEBI:15377"/>
        <dbReference type="ChEBI" id="CHEBI:15378"/>
        <dbReference type="ChEBI" id="CHEBI:16526"/>
        <dbReference type="ChEBI" id="CHEBI:58613"/>
        <dbReference type="ChEBI" id="CHEBI:58866"/>
        <dbReference type="EC" id="4.1.1.48"/>
    </reaction>
</comment>
<organism evidence="10 11">
    <name type="scientific">SAR86 cluster bacterium SAR86B</name>
    <dbReference type="NCBI Taxonomy" id="1123867"/>
    <lineage>
        <taxon>Bacteria</taxon>
        <taxon>Pseudomonadati</taxon>
        <taxon>Pseudomonadota</taxon>
        <taxon>Gammaproteobacteria</taxon>
        <taxon>SAR86 cluster</taxon>
    </lineage>
</organism>
<dbReference type="SUPFAM" id="SSF51366">
    <property type="entry name" value="Ribulose-phoshate binding barrel"/>
    <property type="match status" value="1"/>
</dbReference>
<dbReference type="UniPathway" id="UPA00035">
    <property type="reaction ID" value="UER00043"/>
</dbReference>
<dbReference type="Pfam" id="PF00218">
    <property type="entry name" value="IGPS"/>
    <property type="match status" value="1"/>
</dbReference>
<evidence type="ECO:0000313" key="11">
    <source>
        <dbReference type="Proteomes" id="UP000010116"/>
    </source>
</evidence>
<evidence type="ECO:0000256" key="3">
    <source>
        <dbReference type="ARBA" id="ARBA00022605"/>
    </source>
</evidence>
<protein>
    <recommendedName>
        <fullName evidence="8">Indole-3-glycerol phosphate synthase</fullName>
        <shortName evidence="8">IGPS</shortName>
        <ecNumber evidence="8">4.1.1.48</ecNumber>
    </recommendedName>
</protein>
<evidence type="ECO:0000256" key="2">
    <source>
        <dbReference type="ARBA" id="ARBA00004696"/>
    </source>
</evidence>
<keyword evidence="7 8" id="KW-0456">Lyase</keyword>
<dbReference type="CDD" id="cd00331">
    <property type="entry name" value="IGPS"/>
    <property type="match status" value="1"/>
</dbReference>
<dbReference type="GO" id="GO:0000162">
    <property type="term" value="P:L-tryptophan biosynthetic process"/>
    <property type="evidence" value="ECO:0007669"/>
    <property type="project" value="UniProtKB-UniRule"/>
</dbReference>
<reference evidence="10 11" key="1">
    <citation type="journal article" date="2012" name="ISME J.">
        <title>Genomic insights to SAR86, an abundant and uncultivated marine bacterial lineage.</title>
        <authorList>
            <person name="Dupont C.L."/>
            <person name="Rusch D.B."/>
            <person name="Yooseph S."/>
            <person name="Lombardo M.J."/>
            <person name="Richter R.A."/>
            <person name="Valas R."/>
            <person name="Novotny M."/>
            <person name="Yee-Greenbaum J."/>
            <person name="Selengut J.D."/>
            <person name="Haft D.H."/>
            <person name="Halpern A.L."/>
            <person name="Lasken R.S."/>
            <person name="Nealson K."/>
            <person name="Friedman R."/>
            <person name="Venter J.C."/>
        </authorList>
    </citation>
    <scope>NUCLEOTIDE SEQUENCE [LARGE SCALE GENOMIC DNA]</scope>
</reference>
<evidence type="ECO:0000259" key="9">
    <source>
        <dbReference type="Pfam" id="PF00218"/>
    </source>
</evidence>
<keyword evidence="5 8" id="KW-0822">Tryptophan biosynthesis</keyword>
<dbReference type="InterPro" id="IPR013798">
    <property type="entry name" value="Indole-3-glycerol_P_synth_dom"/>
</dbReference>
<comment type="pathway">
    <text evidence="2 8">Amino-acid biosynthesis; L-tryptophan biosynthesis; L-tryptophan from chorismate: step 4/5.</text>
</comment>
<dbReference type="GO" id="GO:0004640">
    <property type="term" value="F:phosphoribosylanthranilate isomerase activity"/>
    <property type="evidence" value="ECO:0007669"/>
    <property type="project" value="TreeGrafter"/>
</dbReference>
<dbReference type="EC" id="4.1.1.48" evidence="8"/>
<gene>
    <name evidence="8 10" type="primary">trpC</name>
    <name evidence="10" type="ORF">NT02SARS_0574</name>
</gene>
<dbReference type="GO" id="GO:0004425">
    <property type="term" value="F:indole-3-glycerol-phosphate synthase activity"/>
    <property type="evidence" value="ECO:0007669"/>
    <property type="project" value="UniProtKB-UniRule"/>
</dbReference>